<dbReference type="PANTHER" id="PTHR10625">
    <property type="entry name" value="HISTONE DEACETYLASE HDAC1-RELATED"/>
    <property type="match status" value="1"/>
</dbReference>
<organism evidence="7 8">
    <name type="scientific">Rhodovulum iodosum</name>
    <dbReference type="NCBI Taxonomy" id="68291"/>
    <lineage>
        <taxon>Bacteria</taxon>
        <taxon>Pseudomonadati</taxon>
        <taxon>Pseudomonadota</taxon>
        <taxon>Alphaproteobacteria</taxon>
        <taxon>Rhodobacterales</taxon>
        <taxon>Paracoccaceae</taxon>
        <taxon>Rhodovulum</taxon>
    </lineage>
</organism>
<dbReference type="InterPro" id="IPR037138">
    <property type="entry name" value="His_deacetylse_dom_sf"/>
</dbReference>
<evidence type="ECO:0000256" key="4">
    <source>
        <dbReference type="ARBA" id="ARBA00022627"/>
    </source>
</evidence>
<proteinExistence type="inferred from homology"/>
<dbReference type="CDD" id="cd09994">
    <property type="entry name" value="HDAC_AcuC_like"/>
    <property type="match status" value="1"/>
</dbReference>
<dbReference type="PRINTS" id="PR01270">
    <property type="entry name" value="HDASUPER"/>
</dbReference>
<keyword evidence="8" id="KW-1185">Reference proteome</keyword>
<sequence length="379" mass="40498">MEARFITAPIFRETGYRGDHPLAIPRVGTVERLAAALGWIGPCHPPLEAPPASRAELARFHARDYIDAIRRAEAAGRASRADRDRYHIGTLENPIFPGLYRRAATSVGGAVMAARLAHDGILAFHTGGGTHHGRRDRASGFCFFNDPVFAILALLDLGRARVLYVDFDAHHGDGVEAAFADEPRVMTLSVHEAGRWPFTGTQSERRGGNARNLPVPPGLNDTEFDRIVAGAVLPLAREFAPDAVVVTVGADALGGDPLSSLALSNTCLWAAVEALARLAPATVVLGGGGYNPWTLARAWAGLWARLTGQDIPDRLPEAARAVLDGLDCDLVDEDERDPAWLTTIADRRNDGPVREETEALIAAVQAAGPAQEANAWATG</sequence>
<protein>
    <recommendedName>
        <fullName evidence="3">Acetoin utilization protein AcuC</fullName>
    </recommendedName>
</protein>
<name>A0ABV3XW69_9RHOB</name>
<evidence type="ECO:0000259" key="6">
    <source>
        <dbReference type="Pfam" id="PF00850"/>
    </source>
</evidence>
<gene>
    <name evidence="7" type="ORF">Ga0609869_002922</name>
</gene>
<evidence type="ECO:0000313" key="8">
    <source>
        <dbReference type="Proteomes" id="UP001560019"/>
    </source>
</evidence>
<dbReference type="Pfam" id="PF00850">
    <property type="entry name" value="Hist_deacetyl"/>
    <property type="match status" value="1"/>
</dbReference>
<comment type="similarity">
    <text evidence="2">Belongs to the histone deacetylase family.</text>
</comment>
<dbReference type="InterPro" id="IPR000286">
    <property type="entry name" value="HDACs"/>
</dbReference>
<feature type="region of interest" description="Disordered" evidence="5">
    <location>
        <begin position="198"/>
        <end position="217"/>
    </location>
</feature>
<comment type="pathway">
    <text evidence="1">Ketone degradation; acetoin degradation.</text>
</comment>
<dbReference type="EMBL" id="JBEHHI010000003">
    <property type="protein sequence ID" value="MEX5729569.1"/>
    <property type="molecule type" value="Genomic_DNA"/>
</dbReference>
<dbReference type="SUPFAM" id="SSF52768">
    <property type="entry name" value="Arginase/deacetylase"/>
    <property type="match status" value="1"/>
</dbReference>
<reference evidence="7 8" key="1">
    <citation type="submission" date="2024-06" db="EMBL/GenBank/DDBJ databases">
        <title>Genome of Rhodovulum iodosum, a marine photoferrotroph.</title>
        <authorList>
            <person name="Bianchini G."/>
            <person name="Nikeleit V."/>
            <person name="Kappler A."/>
            <person name="Bryce C."/>
            <person name="Sanchez-Baracaldo P."/>
        </authorList>
    </citation>
    <scope>NUCLEOTIDE SEQUENCE [LARGE SCALE GENOMIC DNA]</scope>
    <source>
        <strain evidence="7 8">UT/N1</strain>
    </source>
</reference>
<comment type="caution">
    <text evidence="7">The sequence shown here is derived from an EMBL/GenBank/DDBJ whole genome shotgun (WGS) entry which is preliminary data.</text>
</comment>
<dbReference type="InterPro" id="IPR023801">
    <property type="entry name" value="His_deacetylse_dom"/>
</dbReference>
<evidence type="ECO:0000313" key="7">
    <source>
        <dbReference type="EMBL" id="MEX5729569.1"/>
    </source>
</evidence>
<evidence type="ECO:0000256" key="3">
    <source>
        <dbReference type="ARBA" id="ARBA00020218"/>
    </source>
</evidence>
<keyword evidence="4" id="KW-0006">Acetoin catabolism</keyword>
<dbReference type="InterPro" id="IPR023696">
    <property type="entry name" value="Ureohydrolase_dom_sf"/>
</dbReference>
<dbReference type="Proteomes" id="UP001560019">
    <property type="component" value="Unassembled WGS sequence"/>
</dbReference>
<evidence type="ECO:0000256" key="1">
    <source>
        <dbReference type="ARBA" id="ARBA00005101"/>
    </source>
</evidence>
<dbReference type="PANTHER" id="PTHR10625:SF10">
    <property type="entry name" value="HISTONE DEACETYLASE HDAC1"/>
    <property type="match status" value="1"/>
</dbReference>
<evidence type="ECO:0000256" key="2">
    <source>
        <dbReference type="ARBA" id="ARBA00005947"/>
    </source>
</evidence>
<feature type="domain" description="Histone deacetylase" evidence="6">
    <location>
        <begin position="22"/>
        <end position="304"/>
    </location>
</feature>
<dbReference type="InterPro" id="IPR003085">
    <property type="entry name" value="AcuC"/>
</dbReference>
<dbReference type="Gene3D" id="3.40.800.20">
    <property type="entry name" value="Histone deacetylase domain"/>
    <property type="match status" value="1"/>
</dbReference>
<evidence type="ECO:0000256" key="5">
    <source>
        <dbReference type="SAM" id="MobiDB-lite"/>
    </source>
</evidence>
<accession>A0ABV3XW69</accession>
<dbReference type="RefSeq" id="WP_125403691.1">
    <property type="nucleotide sequence ID" value="NZ_JBEHHI010000003.1"/>
</dbReference>